<gene>
    <name evidence="2" type="ORF">GMRT_15887</name>
</gene>
<sequence length="319" mass="35344">MYAGLDQDNDYLPSLDIGFAYGGGLEFDGYPPISLGPDIQPSIEPSGFCLLGLLDEGSISPTGGKAVGEKDTSMSESPTHTGVQRDTSYELLGGIASGEGLIAAKAPPKMVVSTSRQALPAPHELDTYTPERPWIANRGTHPSILEVPHPLPPSEGRCYNTYGNSYEQISQPSPVEGRTAQALISSHVTNYQAFVRSYQYFYSLEDVRTSVSPAEAIPRSPYERNVAQNLYKGLFCASRECCTLLLDNLTRSPYCTKQCQVREQNMRQARVRPRETLIRRKDALFRQLYALPETAFDRSRLPGIVKELTRSKEGYRIPK</sequence>
<protein>
    <submittedName>
        <fullName evidence="2">Uncharacterized protein</fullName>
    </submittedName>
</protein>
<proteinExistence type="predicted"/>
<comment type="caution">
    <text evidence="2">The sequence shown here is derived from an EMBL/GenBank/DDBJ whole genome shotgun (WGS) entry which is preliminary data.</text>
</comment>
<evidence type="ECO:0000313" key="2">
    <source>
        <dbReference type="EMBL" id="TNJ29935.1"/>
    </source>
</evidence>
<organism evidence="2 3">
    <name type="scientific">Giardia muris</name>
    <dbReference type="NCBI Taxonomy" id="5742"/>
    <lineage>
        <taxon>Eukaryota</taxon>
        <taxon>Metamonada</taxon>
        <taxon>Diplomonadida</taxon>
        <taxon>Hexamitidae</taxon>
        <taxon>Giardiinae</taxon>
        <taxon>Giardia</taxon>
    </lineage>
</organism>
<dbReference type="VEuPathDB" id="GiardiaDB:GMRT_15887"/>
<dbReference type="Proteomes" id="UP000315496">
    <property type="component" value="Chromosome 1"/>
</dbReference>
<keyword evidence="3" id="KW-1185">Reference proteome</keyword>
<dbReference type="EMBL" id="VDLU01000001">
    <property type="protein sequence ID" value="TNJ29935.1"/>
    <property type="molecule type" value="Genomic_DNA"/>
</dbReference>
<evidence type="ECO:0000313" key="3">
    <source>
        <dbReference type="Proteomes" id="UP000315496"/>
    </source>
</evidence>
<accession>A0A4Z1SYU7</accession>
<dbReference type="OrthoDB" id="10251286at2759"/>
<feature type="region of interest" description="Disordered" evidence="1">
    <location>
        <begin position="61"/>
        <end position="83"/>
    </location>
</feature>
<dbReference type="AlphaFoldDB" id="A0A4Z1SYU7"/>
<evidence type="ECO:0000256" key="1">
    <source>
        <dbReference type="SAM" id="MobiDB-lite"/>
    </source>
</evidence>
<name>A0A4Z1SYU7_GIAMU</name>
<feature type="compositionally biased region" description="Polar residues" evidence="1">
    <location>
        <begin position="74"/>
        <end position="83"/>
    </location>
</feature>
<reference evidence="2 3" key="1">
    <citation type="submission" date="2019-05" db="EMBL/GenBank/DDBJ databases">
        <title>The compact genome of Giardia muris reveals important steps in the evolution of intestinal protozoan parasites.</title>
        <authorList>
            <person name="Xu F."/>
            <person name="Jimenez-Gonzalez A."/>
            <person name="Einarsson E."/>
            <person name="Astvaldsson A."/>
            <person name="Peirasmaki D."/>
            <person name="Eckmann L."/>
            <person name="Andersson J.O."/>
            <person name="Svard S.G."/>
            <person name="Jerlstrom-Hultqvist J."/>
        </authorList>
    </citation>
    <scope>NUCLEOTIDE SEQUENCE [LARGE SCALE GENOMIC DNA]</scope>
    <source>
        <strain evidence="2 3">Roberts-Thomson</strain>
    </source>
</reference>